<dbReference type="RefSeq" id="WP_190879775.1">
    <property type="nucleotide sequence ID" value="NZ_JADEXS020000001.1"/>
</dbReference>
<dbReference type="AlphaFoldDB" id="A0A8J7AGN5"/>
<dbReference type="Pfam" id="PF05973">
    <property type="entry name" value="Gp49"/>
    <property type="match status" value="1"/>
</dbReference>
<organism evidence="1 2">
    <name type="scientific">Desmonostoc muscorum LEGE 12446</name>
    <dbReference type="NCBI Taxonomy" id="1828758"/>
    <lineage>
        <taxon>Bacteria</taxon>
        <taxon>Bacillati</taxon>
        <taxon>Cyanobacteriota</taxon>
        <taxon>Cyanophyceae</taxon>
        <taxon>Nostocales</taxon>
        <taxon>Nostocaceae</taxon>
        <taxon>Desmonostoc</taxon>
    </lineage>
</organism>
<dbReference type="Proteomes" id="UP000622533">
    <property type="component" value="Unassembled WGS sequence"/>
</dbReference>
<dbReference type="InterPro" id="IPR009241">
    <property type="entry name" value="HigB-like"/>
</dbReference>
<evidence type="ECO:0000313" key="2">
    <source>
        <dbReference type="Proteomes" id="UP000622533"/>
    </source>
</evidence>
<name>A0A8J7AGN5_DESMC</name>
<proteinExistence type="predicted"/>
<reference evidence="1" key="1">
    <citation type="submission" date="2020-10" db="EMBL/GenBank/DDBJ databases">
        <authorList>
            <person name="Castelo-Branco R."/>
            <person name="Eusebio N."/>
            <person name="Adriana R."/>
            <person name="Vieira A."/>
            <person name="Brugerolle De Fraissinette N."/>
            <person name="Rezende De Castro R."/>
            <person name="Schneider M.P."/>
            <person name="Vasconcelos V."/>
            <person name="Leao P.N."/>
        </authorList>
    </citation>
    <scope>NUCLEOTIDE SEQUENCE</scope>
    <source>
        <strain evidence="1">LEGE 12446</strain>
    </source>
</reference>
<sequence>MSWTWELYQDVNGEIPKDLLAFFIRMIPEQEQPENPPKPLLSASETKRLQVNLGYLCNKGLASLTSGIFEKLEDDLYELRMTKSEHNPRFILTAATPQRFVVLHAFMKKYDDGIKDRDKEPARVRLRELQQRNHEKT</sequence>
<keyword evidence="2" id="KW-1185">Reference proteome</keyword>
<gene>
    <name evidence="1" type="ORF">IQ276_23845</name>
</gene>
<dbReference type="EMBL" id="JADEXS010000399">
    <property type="protein sequence ID" value="MBE9025342.1"/>
    <property type="molecule type" value="Genomic_DNA"/>
</dbReference>
<comment type="caution">
    <text evidence="1">The sequence shown here is derived from an EMBL/GenBank/DDBJ whole genome shotgun (WGS) entry which is preliminary data.</text>
</comment>
<accession>A0A8J7AGN5</accession>
<protein>
    <submittedName>
        <fullName evidence="1">Type II toxin-antitoxin system RelE/ParE family toxin</fullName>
    </submittedName>
</protein>
<evidence type="ECO:0000313" key="1">
    <source>
        <dbReference type="EMBL" id="MBE9025342.1"/>
    </source>
</evidence>